<dbReference type="EMBL" id="CP098248">
    <property type="protein sequence ID" value="WAV97007.1"/>
    <property type="molecule type" value="Genomic_DNA"/>
</dbReference>
<dbReference type="RefSeq" id="WP_269264485.1">
    <property type="nucleotide sequence ID" value="NZ_CP098248.1"/>
</dbReference>
<dbReference type="Pfam" id="PF04536">
    <property type="entry name" value="TPM_phosphatase"/>
    <property type="match status" value="1"/>
</dbReference>
<evidence type="ECO:0000313" key="4">
    <source>
        <dbReference type="Proteomes" id="UP001164794"/>
    </source>
</evidence>
<keyword evidence="4" id="KW-1185">Reference proteome</keyword>
<accession>A0A9E9NS40</accession>
<evidence type="ECO:0000313" key="3">
    <source>
        <dbReference type="EMBL" id="WAV97007.1"/>
    </source>
</evidence>
<sequence>MNRLKRLWYHLTTTSLAARRAFTTATLAKIETIISRGEERHCAEIRVIIETALSFSEIMNGKTPRTRALELFDRYQIRDTRENTGILLYINLSDRKIEIVTDKGIDKQITSETWQTLCRNMSQNFREKQFHRGICHALDKMNAILEIHFPRKNPRTNILPDSPVIL</sequence>
<reference evidence="2" key="2">
    <citation type="journal article" date="2022" name="Front. Microbiol.">
        <title>New perspectives on an old grouping: The genomic and phenotypic variability of Oxalobacter formigenes and the implications for calcium oxalate stone prevention.</title>
        <authorList>
            <person name="Chmiel J.A."/>
            <person name="Carr C."/>
            <person name="Stuivenberg G.A."/>
            <person name="Venema R."/>
            <person name="Chanyi R.M."/>
            <person name="Al K.F."/>
            <person name="Giguere D."/>
            <person name="Say H."/>
            <person name="Akouris P.P."/>
            <person name="Dominguez Romero S.A."/>
            <person name="Kwong A."/>
            <person name="Tai V."/>
            <person name="Koval S.F."/>
            <person name="Razvi H."/>
            <person name="Bjazevic J."/>
            <person name="Burton J.P."/>
        </authorList>
    </citation>
    <scope>NUCLEOTIDE SEQUENCE</scope>
    <source>
        <strain evidence="2">OxK</strain>
    </source>
</reference>
<feature type="domain" description="TPM" evidence="1">
    <location>
        <begin position="21"/>
        <end position="143"/>
    </location>
</feature>
<organism evidence="2">
    <name type="scientific">Oxalobacter aliiformigenes</name>
    <dbReference type="NCBI Taxonomy" id="2946593"/>
    <lineage>
        <taxon>Bacteria</taxon>
        <taxon>Pseudomonadati</taxon>
        <taxon>Pseudomonadota</taxon>
        <taxon>Betaproteobacteria</taxon>
        <taxon>Burkholderiales</taxon>
        <taxon>Oxalobacteraceae</taxon>
        <taxon>Oxalobacter</taxon>
    </lineage>
</organism>
<proteinExistence type="predicted"/>
<dbReference type="Proteomes" id="UP001164819">
    <property type="component" value="Chromosome"/>
</dbReference>
<dbReference type="PANTHER" id="PTHR30373:SF8">
    <property type="entry name" value="BLL7265 PROTEIN"/>
    <property type="match status" value="1"/>
</dbReference>
<dbReference type="InterPro" id="IPR007621">
    <property type="entry name" value="TPM_dom"/>
</dbReference>
<evidence type="ECO:0000259" key="1">
    <source>
        <dbReference type="Pfam" id="PF04536"/>
    </source>
</evidence>
<protein>
    <submittedName>
        <fullName evidence="2">TPM domain-containing protein</fullName>
    </submittedName>
</protein>
<gene>
    <name evidence="3" type="ORF">NB645_09465</name>
    <name evidence="2" type="ORF">NB646_00125</name>
</gene>
<name>A0A9E9NS40_9BURK</name>
<dbReference type="EMBL" id="CP098251">
    <property type="protein sequence ID" value="WAV91221.1"/>
    <property type="molecule type" value="Genomic_DNA"/>
</dbReference>
<evidence type="ECO:0000313" key="2">
    <source>
        <dbReference type="EMBL" id="WAV91221.1"/>
    </source>
</evidence>
<reference evidence="3" key="1">
    <citation type="journal article" date="2022" name="Front. Microbiol.">
        <title>New perspectives on an old grouping: The genomic and phenotypic variability of Oxalobacter formigenes and the implications for calcium oxalate stone prevention.</title>
        <authorList>
            <person name="Chmiel J.A."/>
            <person name="Carr C."/>
            <person name="Stuivenberg G.A."/>
            <person name="Venema R."/>
            <person name="Chanyi R.M."/>
            <person name="Al K.F."/>
            <person name="Giguere D."/>
            <person name="Say H."/>
            <person name="Akouris P.P."/>
            <person name="Dominguez Romero S.A."/>
            <person name="Kwong A."/>
            <person name="Tai V."/>
            <person name="Koval S.F."/>
            <person name="Razvi H."/>
            <person name="Bjazevic J."/>
            <person name="Burton J.P."/>
        </authorList>
    </citation>
    <scope>NUCLEOTIDE SEQUENCE</scope>
    <source>
        <strain evidence="3">HOxNP-1</strain>
    </source>
</reference>
<dbReference type="AlphaFoldDB" id="A0A9E9NS40"/>
<dbReference type="Proteomes" id="UP001164794">
    <property type="component" value="Chromosome"/>
</dbReference>
<dbReference type="Gene3D" id="3.10.310.50">
    <property type="match status" value="1"/>
</dbReference>
<dbReference type="PANTHER" id="PTHR30373">
    <property type="entry name" value="UPF0603 PROTEIN YGCG"/>
    <property type="match status" value="1"/>
</dbReference>